<accession>A0ABP8G8V5</accession>
<feature type="transmembrane region" description="Helical" evidence="8">
    <location>
        <begin position="63"/>
        <end position="84"/>
    </location>
</feature>
<feature type="region of interest" description="Disordered" evidence="7">
    <location>
        <begin position="1"/>
        <end position="22"/>
    </location>
</feature>
<dbReference type="SUPFAM" id="SSF118215">
    <property type="entry name" value="Proton glutamate symport protein"/>
    <property type="match status" value="1"/>
</dbReference>
<feature type="transmembrane region" description="Helical" evidence="8">
    <location>
        <begin position="206"/>
        <end position="224"/>
    </location>
</feature>
<protein>
    <submittedName>
        <fullName evidence="9">Glutamate/aspartate:proton symporter GltP</fullName>
    </submittedName>
</protein>
<comment type="subcellular location">
    <subcellularLocation>
        <location evidence="1">Cell membrane</location>
        <topology evidence="1">Multi-pass membrane protein</topology>
    </subcellularLocation>
</comment>
<evidence type="ECO:0000256" key="6">
    <source>
        <dbReference type="ARBA" id="ARBA00023136"/>
    </source>
</evidence>
<keyword evidence="5 8" id="KW-1133">Transmembrane helix</keyword>
<keyword evidence="3" id="KW-1003">Cell membrane</keyword>
<dbReference type="Pfam" id="PF00375">
    <property type="entry name" value="SDF"/>
    <property type="match status" value="1"/>
</dbReference>
<dbReference type="RefSeq" id="WP_345663252.1">
    <property type="nucleotide sequence ID" value="NZ_BAABET010000006.1"/>
</dbReference>
<dbReference type="PANTHER" id="PTHR42865">
    <property type="entry name" value="PROTON/GLUTAMATE-ASPARTATE SYMPORTER"/>
    <property type="match status" value="1"/>
</dbReference>
<keyword evidence="2" id="KW-0813">Transport</keyword>
<feature type="transmembrane region" description="Helical" evidence="8">
    <location>
        <begin position="347"/>
        <end position="375"/>
    </location>
</feature>
<dbReference type="InterPro" id="IPR001991">
    <property type="entry name" value="Na-dicarboxylate_symporter"/>
</dbReference>
<feature type="transmembrane region" description="Helical" evidence="8">
    <location>
        <begin position="159"/>
        <end position="185"/>
    </location>
</feature>
<dbReference type="InterPro" id="IPR036458">
    <property type="entry name" value="Na:dicarbo_symporter_sf"/>
</dbReference>
<evidence type="ECO:0000313" key="9">
    <source>
        <dbReference type="EMBL" id="GAA4319603.1"/>
    </source>
</evidence>
<dbReference type="Gene3D" id="1.10.3860.10">
    <property type="entry name" value="Sodium:dicarboxylate symporter"/>
    <property type="match status" value="1"/>
</dbReference>
<evidence type="ECO:0000256" key="3">
    <source>
        <dbReference type="ARBA" id="ARBA00022475"/>
    </source>
</evidence>
<feature type="transmembrane region" description="Helical" evidence="8">
    <location>
        <begin position="96"/>
        <end position="119"/>
    </location>
</feature>
<evidence type="ECO:0000313" key="10">
    <source>
        <dbReference type="Proteomes" id="UP001501115"/>
    </source>
</evidence>
<dbReference type="EMBL" id="BAABET010000006">
    <property type="protein sequence ID" value="GAA4319603.1"/>
    <property type="molecule type" value="Genomic_DNA"/>
</dbReference>
<feature type="transmembrane region" description="Helical" evidence="8">
    <location>
        <begin position="236"/>
        <end position="262"/>
    </location>
</feature>
<keyword evidence="4 8" id="KW-0812">Transmembrane</keyword>
<evidence type="ECO:0000256" key="5">
    <source>
        <dbReference type="ARBA" id="ARBA00022989"/>
    </source>
</evidence>
<evidence type="ECO:0000256" key="7">
    <source>
        <dbReference type="SAM" id="MobiDB-lite"/>
    </source>
</evidence>
<name>A0ABP8G8V5_9ACTN</name>
<evidence type="ECO:0000256" key="1">
    <source>
        <dbReference type="ARBA" id="ARBA00004651"/>
    </source>
</evidence>
<evidence type="ECO:0000256" key="8">
    <source>
        <dbReference type="SAM" id="Phobius"/>
    </source>
</evidence>
<feature type="transmembrane region" description="Helical" evidence="8">
    <location>
        <begin position="32"/>
        <end position="51"/>
    </location>
</feature>
<keyword evidence="10" id="KW-1185">Reference proteome</keyword>
<dbReference type="PRINTS" id="PR00173">
    <property type="entry name" value="EDTRNSPORT"/>
</dbReference>
<comment type="caution">
    <text evidence="9">The sequence shown here is derived from an EMBL/GenBank/DDBJ whole genome shotgun (WGS) entry which is preliminary data.</text>
</comment>
<sequence>MATERSTGSRHDDDAGAPEPAPRAKRWWHLPLGVQSALAVGLGALIGTLAPSVGEQLKLLGDVFLNLVQMVVLPLVFPLIVLGIARMESVKKVGRIAGKAILYFEIVTTVILLIAVALAKVTGIGKGAPVAGADSGSVEKLDQGVDFHELVLHSIPKNVFAAFAEGNLLAAIVFALFLGVGMAAVGEKAAPFASVLDSVSSAMFKVVGHVIRIAPVGVLGFISYDVAHYGFGNLRSLLGFIAVVYAGLAVVIGVVFPCIALIYRIRYVDLLRRIGGLVGIAFVTRSSEAVLAPLMGRLEAFGVSRSTTSFVVPLGYSFNTDGSVLYQATALVYLAHAYDTDTSIASLLLMVGVLVVLSKGMAGVTSASIVVLLAAGKTMGIPPEGVALLVGVDFIVDMARTAVNVVGNALAAAVVDRSEAKRNAVQDGWDDQDGRDDQDGPSADVPGHDVPGQDGADGPRQDAPRQKETAR</sequence>
<feature type="region of interest" description="Disordered" evidence="7">
    <location>
        <begin position="421"/>
        <end position="471"/>
    </location>
</feature>
<evidence type="ECO:0000256" key="2">
    <source>
        <dbReference type="ARBA" id="ARBA00022448"/>
    </source>
</evidence>
<evidence type="ECO:0000256" key="4">
    <source>
        <dbReference type="ARBA" id="ARBA00022692"/>
    </source>
</evidence>
<keyword evidence="6 8" id="KW-0472">Membrane</keyword>
<organism evidence="9 10">
    <name type="scientific">Streptomyces venetus</name>
    <dbReference type="NCBI Taxonomy" id="1701086"/>
    <lineage>
        <taxon>Bacteria</taxon>
        <taxon>Bacillati</taxon>
        <taxon>Actinomycetota</taxon>
        <taxon>Actinomycetes</taxon>
        <taxon>Kitasatosporales</taxon>
        <taxon>Streptomycetaceae</taxon>
        <taxon>Streptomyces</taxon>
    </lineage>
</organism>
<proteinExistence type="predicted"/>
<dbReference type="Proteomes" id="UP001501115">
    <property type="component" value="Unassembled WGS sequence"/>
</dbReference>
<gene>
    <name evidence="9" type="primary">gltP_1</name>
    <name evidence="9" type="ORF">GCM10023086_43580</name>
</gene>
<feature type="compositionally biased region" description="Basic and acidic residues" evidence="7">
    <location>
        <begin position="457"/>
        <end position="471"/>
    </location>
</feature>
<reference evidence="10" key="1">
    <citation type="journal article" date="2019" name="Int. J. Syst. Evol. Microbiol.">
        <title>The Global Catalogue of Microorganisms (GCM) 10K type strain sequencing project: providing services to taxonomists for standard genome sequencing and annotation.</title>
        <authorList>
            <consortium name="The Broad Institute Genomics Platform"/>
            <consortium name="The Broad Institute Genome Sequencing Center for Infectious Disease"/>
            <person name="Wu L."/>
            <person name="Ma J."/>
        </authorList>
    </citation>
    <scope>NUCLEOTIDE SEQUENCE [LARGE SCALE GENOMIC DNA]</scope>
    <source>
        <strain evidence="10">JCM 31290</strain>
    </source>
</reference>
<dbReference type="PANTHER" id="PTHR42865:SF7">
    <property type="entry name" value="PROTON_GLUTAMATE-ASPARTATE SYMPORTER"/>
    <property type="match status" value="1"/>
</dbReference>